<reference evidence="1" key="4">
    <citation type="submission" date="2025-09" db="UniProtKB">
        <authorList>
            <consortium name="Ensembl"/>
        </authorList>
    </citation>
    <scope>IDENTIFICATION</scope>
</reference>
<reference evidence="1" key="2">
    <citation type="journal article" date="2008" name="Genome Biol.">
        <title>Improved genome assembly and evidence-based global gene model set for the chordate Ciona intestinalis: new insight into intron and operon populations.</title>
        <authorList>
            <person name="Satou Y."/>
            <person name="Mineta K."/>
            <person name="Ogasawara M."/>
            <person name="Sasakura Y."/>
            <person name="Shoguchi E."/>
            <person name="Ueno K."/>
            <person name="Yamada L."/>
            <person name="Matsumoto J."/>
            <person name="Wasserscheid J."/>
            <person name="Dewar K."/>
            <person name="Wiley G.B."/>
            <person name="Macmil S.L."/>
            <person name="Roe B.A."/>
            <person name="Zeller R.W."/>
            <person name="Hastings K.E."/>
            <person name="Lemaire P."/>
            <person name="Lindquist E."/>
            <person name="Endo T."/>
            <person name="Hotta K."/>
            <person name="Inaba K."/>
        </authorList>
    </citation>
    <scope>NUCLEOTIDE SEQUENCE [LARGE SCALE GENOMIC DNA]</scope>
    <source>
        <strain evidence="1">wild type</strain>
    </source>
</reference>
<accession>H2XUF8</accession>
<reference evidence="1" key="3">
    <citation type="submission" date="2025-08" db="UniProtKB">
        <authorList>
            <consortium name="Ensembl"/>
        </authorList>
    </citation>
    <scope>IDENTIFICATION</scope>
</reference>
<dbReference type="Ensembl" id="ENSCINT00000035277.1">
    <property type="protein sequence ID" value="ENSCINP00000033292.1"/>
    <property type="gene ID" value="ENSCING00000019249.1"/>
</dbReference>
<dbReference type="InParanoid" id="H2XUF8"/>
<reference evidence="2" key="1">
    <citation type="journal article" date="2002" name="Science">
        <title>The draft genome of Ciona intestinalis: insights into chordate and vertebrate origins.</title>
        <authorList>
            <person name="Dehal P."/>
            <person name="Satou Y."/>
            <person name="Campbell R.K."/>
            <person name="Chapman J."/>
            <person name="Degnan B."/>
            <person name="De Tomaso A."/>
            <person name="Davidson B."/>
            <person name="Di Gregorio A."/>
            <person name="Gelpke M."/>
            <person name="Goodstein D.M."/>
            <person name="Harafuji N."/>
            <person name="Hastings K.E."/>
            <person name="Ho I."/>
            <person name="Hotta K."/>
            <person name="Huang W."/>
            <person name="Kawashima T."/>
            <person name="Lemaire P."/>
            <person name="Martinez D."/>
            <person name="Meinertzhagen I.A."/>
            <person name="Necula S."/>
            <person name="Nonaka M."/>
            <person name="Putnam N."/>
            <person name="Rash S."/>
            <person name="Saiga H."/>
            <person name="Satake M."/>
            <person name="Terry A."/>
            <person name="Yamada L."/>
            <person name="Wang H.G."/>
            <person name="Awazu S."/>
            <person name="Azumi K."/>
            <person name="Boore J."/>
            <person name="Branno M."/>
            <person name="Chin-Bow S."/>
            <person name="DeSantis R."/>
            <person name="Doyle S."/>
            <person name="Francino P."/>
            <person name="Keys D.N."/>
            <person name="Haga S."/>
            <person name="Hayashi H."/>
            <person name="Hino K."/>
            <person name="Imai K.S."/>
            <person name="Inaba K."/>
            <person name="Kano S."/>
            <person name="Kobayashi K."/>
            <person name="Kobayashi M."/>
            <person name="Lee B.I."/>
            <person name="Makabe K.W."/>
            <person name="Manohar C."/>
            <person name="Matassi G."/>
            <person name="Medina M."/>
            <person name="Mochizuki Y."/>
            <person name="Mount S."/>
            <person name="Morishita T."/>
            <person name="Miura S."/>
            <person name="Nakayama A."/>
            <person name="Nishizaka S."/>
            <person name="Nomoto H."/>
            <person name="Ohta F."/>
            <person name="Oishi K."/>
            <person name="Rigoutsos I."/>
            <person name="Sano M."/>
            <person name="Sasaki A."/>
            <person name="Sasakura Y."/>
            <person name="Shoguchi E."/>
            <person name="Shin-i T."/>
            <person name="Spagnuolo A."/>
            <person name="Stainier D."/>
            <person name="Suzuki M.M."/>
            <person name="Tassy O."/>
            <person name="Takatori N."/>
            <person name="Tokuoka M."/>
            <person name="Yagi K."/>
            <person name="Yoshizaki F."/>
            <person name="Wada S."/>
            <person name="Zhang C."/>
            <person name="Hyatt P.D."/>
            <person name="Larimer F."/>
            <person name="Detter C."/>
            <person name="Doggett N."/>
            <person name="Glavina T."/>
            <person name="Hawkins T."/>
            <person name="Richardson P."/>
            <person name="Lucas S."/>
            <person name="Kohara Y."/>
            <person name="Levine M."/>
            <person name="Satoh N."/>
            <person name="Rokhsar D.S."/>
        </authorList>
    </citation>
    <scope>NUCLEOTIDE SEQUENCE [LARGE SCALE GENOMIC DNA]</scope>
</reference>
<evidence type="ECO:0000313" key="1">
    <source>
        <dbReference type="Ensembl" id="ENSCINP00000033292.1"/>
    </source>
</evidence>
<dbReference type="EMBL" id="EAAA01000207">
    <property type="status" value="NOT_ANNOTATED_CDS"/>
    <property type="molecule type" value="Genomic_DNA"/>
</dbReference>
<proteinExistence type="predicted"/>
<organism evidence="1 2">
    <name type="scientific">Ciona intestinalis</name>
    <name type="common">Transparent sea squirt</name>
    <name type="synonym">Ascidia intestinalis</name>
    <dbReference type="NCBI Taxonomy" id="7719"/>
    <lineage>
        <taxon>Eukaryota</taxon>
        <taxon>Metazoa</taxon>
        <taxon>Chordata</taxon>
        <taxon>Tunicata</taxon>
        <taxon>Ascidiacea</taxon>
        <taxon>Phlebobranchia</taxon>
        <taxon>Cionidae</taxon>
        <taxon>Ciona</taxon>
    </lineage>
</organism>
<dbReference type="AlphaFoldDB" id="H2XUF8"/>
<name>H2XUF8_CIOIN</name>
<dbReference type="Proteomes" id="UP000008144">
    <property type="component" value="Chromosome 1"/>
</dbReference>
<sequence length="57" mass="6895">MLKYNLKVLPKVQYTKQRLKFALNQTHGVKNEFVTMFTLPLCEYIKCKLCYIVGWYF</sequence>
<evidence type="ECO:0000313" key="2">
    <source>
        <dbReference type="Proteomes" id="UP000008144"/>
    </source>
</evidence>
<dbReference type="HOGENOM" id="CLU_2995844_0_0_1"/>
<protein>
    <submittedName>
        <fullName evidence="1">Uncharacterized protein</fullName>
    </submittedName>
</protein>
<keyword evidence="2" id="KW-1185">Reference proteome</keyword>